<dbReference type="KEGG" id="fin:KQS_12560"/>
<evidence type="ECO:0000313" key="3">
    <source>
        <dbReference type="Proteomes" id="UP000007599"/>
    </source>
</evidence>
<dbReference type="AlphaFoldDB" id="H8XRI3"/>
<feature type="transmembrane region" description="Helical" evidence="1">
    <location>
        <begin position="20"/>
        <end position="42"/>
    </location>
</feature>
<dbReference type="EMBL" id="HE774682">
    <property type="protein sequence ID" value="CCG54417.1"/>
    <property type="molecule type" value="Genomic_DNA"/>
</dbReference>
<dbReference type="HOGENOM" id="CLU_1537821_0_0_10"/>
<keyword evidence="3" id="KW-1185">Reference proteome</keyword>
<evidence type="ECO:0000313" key="2">
    <source>
        <dbReference type="EMBL" id="CCG54417.1"/>
    </source>
</evidence>
<sequence length="174" mass="20515">MNEKKKYVEIYNDTLNNLEIFIASVLFTITISLIGYYFYLGFEIGFNINWFKMSPSFISVSCSFLVPAIKMSEVNVLQISDDNSEIIHSYMVGIYKKTNHIFPEEIQYVAINKEFSYNVNLWYYENGYKNFKIASYYKKNIAFGHSKLLAKTLKIDLLDKINVHKPIWTEYKDL</sequence>
<reference evidence="2 3" key="1">
    <citation type="journal article" date="2012" name="J. Bacteriol.">
        <title>Complete Genome Sequence of Flavobacterium indicum GPSTA100-9T, Isolated from Warm Spring Water.</title>
        <authorList>
            <person name="Barbier P."/>
            <person name="Houel A."/>
            <person name="Loux V."/>
            <person name="Poulain J."/>
            <person name="Bernardet J.F."/>
            <person name="Touchon M."/>
            <person name="Duchaud E."/>
        </authorList>
    </citation>
    <scope>NUCLEOTIDE SEQUENCE [LARGE SCALE GENOMIC DNA]</scope>
    <source>
        <strain evidence="3">DSM 17447 / CIP 109464 / GPTSA100-9</strain>
    </source>
</reference>
<dbReference type="OrthoDB" id="1365598at2"/>
<evidence type="ECO:0000256" key="1">
    <source>
        <dbReference type="SAM" id="Phobius"/>
    </source>
</evidence>
<accession>H8XRI3</accession>
<dbReference type="RefSeq" id="WP_014389535.1">
    <property type="nucleotide sequence ID" value="NC_017025.1"/>
</dbReference>
<dbReference type="PATRIC" id="fig|1094466.5.peg.2454"/>
<keyword evidence="1" id="KW-0812">Transmembrane</keyword>
<keyword evidence="1" id="KW-1133">Transmembrane helix</keyword>
<proteinExistence type="predicted"/>
<protein>
    <submittedName>
        <fullName evidence="2">Uncharacterized protein</fullName>
    </submittedName>
</protein>
<name>H8XRI3_FLAIG</name>
<dbReference type="Proteomes" id="UP000007599">
    <property type="component" value="Chromosome I"/>
</dbReference>
<keyword evidence="1" id="KW-0472">Membrane</keyword>
<gene>
    <name evidence="2" type="ordered locus">KQS_12560</name>
</gene>
<organism evidence="2 3">
    <name type="scientific">Flavobacterium indicum (strain DSM 17447 / CIP 109464 / GPTSA100-9)</name>
    <dbReference type="NCBI Taxonomy" id="1094466"/>
    <lineage>
        <taxon>Bacteria</taxon>
        <taxon>Pseudomonadati</taxon>
        <taxon>Bacteroidota</taxon>
        <taxon>Flavobacteriia</taxon>
        <taxon>Flavobacteriales</taxon>
        <taxon>Flavobacteriaceae</taxon>
        <taxon>Flavobacterium</taxon>
    </lineage>
</organism>
<reference evidence="3" key="2">
    <citation type="submission" date="2012-03" db="EMBL/GenBank/DDBJ databases">
        <title>Complete genome sequence of Flavobacterium indicum GPTSA100-9T, isolated from warm spring water.</title>
        <authorList>
            <person name="Barbier P."/>
            <person name="Houel A."/>
            <person name="Loux V."/>
            <person name="Poulain J."/>
            <person name="Bernardet J.-F."/>
            <person name="Touchon M."/>
            <person name="Duchaud E."/>
        </authorList>
    </citation>
    <scope>NUCLEOTIDE SEQUENCE [LARGE SCALE GENOMIC DNA]</scope>
    <source>
        <strain evidence="3">DSM 17447 / CIP 109464 / GPTSA100-9</strain>
    </source>
</reference>
<dbReference type="STRING" id="1094466.KQS_12560"/>